<gene>
    <name evidence="4" type="ORF">E6C64_12970</name>
</gene>
<feature type="transmembrane region" description="Helical" evidence="2">
    <location>
        <begin position="60"/>
        <end position="78"/>
    </location>
</feature>
<protein>
    <recommendedName>
        <fullName evidence="3">YdbS-like PH domain-containing protein</fullName>
    </recommendedName>
</protein>
<dbReference type="AlphaFoldDB" id="A0A4S4FHT4"/>
<organism evidence="4 5">
    <name type="scientific">Naasia lichenicola</name>
    <dbReference type="NCBI Taxonomy" id="2565933"/>
    <lineage>
        <taxon>Bacteria</taxon>
        <taxon>Bacillati</taxon>
        <taxon>Actinomycetota</taxon>
        <taxon>Actinomycetes</taxon>
        <taxon>Micrococcales</taxon>
        <taxon>Microbacteriaceae</taxon>
        <taxon>Naasia</taxon>
    </lineage>
</organism>
<dbReference type="PIRSF" id="PIRSF026631">
    <property type="entry name" value="UCP026631"/>
    <property type="match status" value="1"/>
</dbReference>
<keyword evidence="2" id="KW-1133">Transmembrane helix</keyword>
<feature type="domain" description="YdbS-like PH" evidence="3">
    <location>
        <begin position="126"/>
        <end position="202"/>
    </location>
</feature>
<dbReference type="OrthoDB" id="3190163at2"/>
<keyword evidence="2" id="KW-0472">Membrane</keyword>
<evidence type="ECO:0000313" key="4">
    <source>
        <dbReference type="EMBL" id="THG29588.1"/>
    </source>
</evidence>
<dbReference type="Pfam" id="PF03703">
    <property type="entry name" value="bPH_2"/>
    <property type="match status" value="2"/>
</dbReference>
<dbReference type="InterPro" id="IPR005182">
    <property type="entry name" value="YdbS-like_PH"/>
</dbReference>
<feature type="transmembrane region" description="Helical" evidence="2">
    <location>
        <begin position="293"/>
        <end position="311"/>
    </location>
</feature>
<dbReference type="RefSeq" id="WP_136427917.1">
    <property type="nucleotide sequence ID" value="NZ_SSSM01000005.1"/>
</dbReference>
<comment type="caution">
    <text evidence="4">The sequence shown here is derived from an EMBL/GenBank/DDBJ whole genome shotgun (WGS) entry which is preliminary data.</text>
</comment>
<sequence length="542" mass="57416">MTEPVAGEGGPEAIPREGGPGHDPSHPSDAVGVGAGTAAATRPGALADGEWHRLHPATPLLRGGIALIAIGGILVANLRDRILESFTGFHEGDPLDLVIDNGWLIPGLAITIGIVLVFVLGFYLSWRMHEFRVTDEVVEVRSGILFRTSRKARLDRIQGINIVRALVPRIFGAARLEVSVAGQDANVRLDYLGSAAADVLRRDVLRLASGAKAAPAAAASADGDSVQPRASALEQRVDEFLAPELDPTEAAPESVVRIHPARLFFSILLSGPTLILLALLAFGIPWVVITGDAYLLFGAVPALIGMTSFTVNRFTKSLRYSIAGTPNGVRIGFGLLSTSNETLPPGRIHAVDVTQPLLWRPAGWWQIRINRASSSSASSSGVAAATMVLPVGDRNDVERVLGLILPALMETAAADAVRVGMTGSGGDGYVGSPRRARVLHPLSWKRNGFIFTDTALLLRAGRIWRTLTIVPEARLQSVSLTQSTVGRALRVATVHAHTVSGPVTARIGALDVDTAIELFSDVSRVAITTGRADTSYRWGATP</sequence>
<evidence type="ECO:0000313" key="5">
    <source>
        <dbReference type="Proteomes" id="UP000309133"/>
    </source>
</evidence>
<name>A0A4S4FHT4_9MICO</name>
<dbReference type="PANTHER" id="PTHR34473">
    <property type="entry name" value="UPF0699 TRANSMEMBRANE PROTEIN YDBS"/>
    <property type="match status" value="1"/>
</dbReference>
<keyword evidence="2" id="KW-0812">Transmembrane</keyword>
<feature type="transmembrane region" description="Helical" evidence="2">
    <location>
        <begin position="103"/>
        <end position="124"/>
    </location>
</feature>
<evidence type="ECO:0000259" key="3">
    <source>
        <dbReference type="Pfam" id="PF03703"/>
    </source>
</evidence>
<proteinExistence type="predicted"/>
<dbReference type="PANTHER" id="PTHR34473:SF2">
    <property type="entry name" value="UPF0699 TRANSMEMBRANE PROTEIN YDBT"/>
    <property type="match status" value="1"/>
</dbReference>
<keyword evidence="5" id="KW-1185">Reference proteome</keyword>
<dbReference type="Proteomes" id="UP000309133">
    <property type="component" value="Unassembled WGS sequence"/>
</dbReference>
<dbReference type="InterPro" id="IPR014529">
    <property type="entry name" value="UCP026631"/>
</dbReference>
<evidence type="ECO:0000256" key="1">
    <source>
        <dbReference type="SAM" id="MobiDB-lite"/>
    </source>
</evidence>
<accession>A0A4S4FHT4</accession>
<feature type="region of interest" description="Disordered" evidence="1">
    <location>
        <begin position="1"/>
        <end position="35"/>
    </location>
</feature>
<reference evidence="4 5" key="1">
    <citation type="submission" date="2019-04" db="EMBL/GenBank/DDBJ databases">
        <authorList>
            <person name="Jiang L."/>
        </authorList>
    </citation>
    <scope>NUCLEOTIDE SEQUENCE [LARGE SCALE GENOMIC DNA]</scope>
    <source>
        <strain evidence="4 5">YIM 131853</strain>
    </source>
</reference>
<feature type="transmembrane region" description="Helical" evidence="2">
    <location>
        <begin position="263"/>
        <end position="287"/>
    </location>
</feature>
<dbReference type="EMBL" id="SSSM01000005">
    <property type="protein sequence ID" value="THG29588.1"/>
    <property type="molecule type" value="Genomic_DNA"/>
</dbReference>
<evidence type="ECO:0000256" key="2">
    <source>
        <dbReference type="SAM" id="Phobius"/>
    </source>
</evidence>
<feature type="domain" description="YdbS-like PH" evidence="3">
    <location>
        <begin position="444"/>
        <end position="518"/>
    </location>
</feature>